<comment type="caution">
    <text evidence="2">The sequence shown here is derived from an EMBL/GenBank/DDBJ whole genome shotgun (WGS) entry which is preliminary data.</text>
</comment>
<evidence type="ECO:0000256" key="1">
    <source>
        <dbReference type="SAM" id="MobiDB-lite"/>
    </source>
</evidence>
<feature type="region of interest" description="Disordered" evidence="1">
    <location>
        <begin position="306"/>
        <end position="340"/>
    </location>
</feature>
<dbReference type="EMBL" id="MU858123">
    <property type="protein sequence ID" value="KAK4212671.1"/>
    <property type="molecule type" value="Genomic_DNA"/>
</dbReference>
<protein>
    <submittedName>
        <fullName evidence="2">Uncharacterized protein</fullName>
    </submittedName>
</protein>
<feature type="compositionally biased region" description="Basic residues" evidence="1">
    <location>
        <begin position="320"/>
        <end position="331"/>
    </location>
</feature>
<feature type="region of interest" description="Disordered" evidence="1">
    <location>
        <begin position="100"/>
        <end position="122"/>
    </location>
</feature>
<gene>
    <name evidence="2" type="ORF">QBC37DRAFT_465308</name>
</gene>
<name>A0AAN6Y7A4_9PEZI</name>
<dbReference type="AlphaFoldDB" id="A0AAN6Y7A4"/>
<accession>A0AAN6Y7A4</accession>
<reference evidence="2" key="1">
    <citation type="journal article" date="2023" name="Mol. Phylogenet. Evol.">
        <title>Genome-scale phylogeny and comparative genomics of the fungal order Sordariales.</title>
        <authorList>
            <person name="Hensen N."/>
            <person name="Bonometti L."/>
            <person name="Westerberg I."/>
            <person name="Brannstrom I.O."/>
            <person name="Guillou S."/>
            <person name="Cros-Aarteil S."/>
            <person name="Calhoun S."/>
            <person name="Haridas S."/>
            <person name="Kuo A."/>
            <person name="Mondo S."/>
            <person name="Pangilinan J."/>
            <person name="Riley R."/>
            <person name="LaButti K."/>
            <person name="Andreopoulos B."/>
            <person name="Lipzen A."/>
            <person name="Chen C."/>
            <person name="Yan M."/>
            <person name="Daum C."/>
            <person name="Ng V."/>
            <person name="Clum A."/>
            <person name="Steindorff A."/>
            <person name="Ohm R.A."/>
            <person name="Martin F."/>
            <person name="Silar P."/>
            <person name="Natvig D.O."/>
            <person name="Lalanne C."/>
            <person name="Gautier V."/>
            <person name="Ament-Velasquez S.L."/>
            <person name="Kruys A."/>
            <person name="Hutchinson M.I."/>
            <person name="Powell A.J."/>
            <person name="Barry K."/>
            <person name="Miller A.N."/>
            <person name="Grigoriev I.V."/>
            <person name="Debuchy R."/>
            <person name="Gladieux P."/>
            <person name="Hiltunen Thoren M."/>
            <person name="Johannesson H."/>
        </authorList>
    </citation>
    <scope>NUCLEOTIDE SEQUENCE</scope>
    <source>
        <strain evidence="2">PSN293</strain>
    </source>
</reference>
<evidence type="ECO:0000313" key="2">
    <source>
        <dbReference type="EMBL" id="KAK4212671.1"/>
    </source>
</evidence>
<keyword evidence="3" id="KW-1185">Reference proteome</keyword>
<sequence>MTSKLMSVTAPPPVYGYAELQLAMESLKDSIIAAVDIENIDHTRYGNPGSPREAERSYWHINTGKPHVADPYHCRYAASRRTPTGKTGMEQISNFVGTFPKWNHHKPSRATQNPGPAVVGSSEASQVTSLLNNLNLDDTYAGNNSDDDSQRASSPESASTDTLDTDPSSATSNAWEAIRSNASDVAQSKSRHAMVMFWDAHLERTTFNATENKKFDKPDTTFLDLQKWDLIRRRYKDQPSCSTLLHSLGIEVPNLHNACNDVVAEVLAFIRILKFTEEEYNAWTGKQNLPTIRANIQNAEAYRANRKMEKQMEGRQEARRRNKTKGKKNGKNNRQGPVPG</sequence>
<feature type="region of interest" description="Disordered" evidence="1">
    <location>
        <begin position="136"/>
        <end position="172"/>
    </location>
</feature>
<organism evidence="2 3">
    <name type="scientific">Rhypophila decipiens</name>
    <dbReference type="NCBI Taxonomy" id="261697"/>
    <lineage>
        <taxon>Eukaryota</taxon>
        <taxon>Fungi</taxon>
        <taxon>Dikarya</taxon>
        <taxon>Ascomycota</taxon>
        <taxon>Pezizomycotina</taxon>
        <taxon>Sordariomycetes</taxon>
        <taxon>Sordariomycetidae</taxon>
        <taxon>Sordariales</taxon>
        <taxon>Naviculisporaceae</taxon>
        <taxon>Rhypophila</taxon>
    </lineage>
</organism>
<reference evidence="2" key="2">
    <citation type="submission" date="2023-05" db="EMBL/GenBank/DDBJ databases">
        <authorList>
            <consortium name="Lawrence Berkeley National Laboratory"/>
            <person name="Steindorff A."/>
            <person name="Hensen N."/>
            <person name="Bonometti L."/>
            <person name="Westerberg I."/>
            <person name="Brannstrom I.O."/>
            <person name="Guillou S."/>
            <person name="Cros-Aarteil S."/>
            <person name="Calhoun S."/>
            <person name="Haridas S."/>
            <person name="Kuo A."/>
            <person name="Mondo S."/>
            <person name="Pangilinan J."/>
            <person name="Riley R."/>
            <person name="Labutti K."/>
            <person name="Andreopoulos B."/>
            <person name="Lipzen A."/>
            <person name="Chen C."/>
            <person name="Yanf M."/>
            <person name="Daum C."/>
            <person name="Ng V."/>
            <person name="Clum A."/>
            <person name="Ohm R."/>
            <person name="Martin F."/>
            <person name="Silar P."/>
            <person name="Natvig D."/>
            <person name="Lalanne C."/>
            <person name="Gautier V."/>
            <person name="Ament-Velasquez S.L."/>
            <person name="Kruys A."/>
            <person name="Hutchinson M.I."/>
            <person name="Powell A.J."/>
            <person name="Barry K."/>
            <person name="Miller A.N."/>
            <person name="Grigoriev I.V."/>
            <person name="Debuchy R."/>
            <person name="Gladieux P."/>
            <person name="Thoren M.H."/>
            <person name="Johannesson H."/>
        </authorList>
    </citation>
    <scope>NUCLEOTIDE SEQUENCE</scope>
    <source>
        <strain evidence="2">PSN293</strain>
    </source>
</reference>
<feature type="compositionally biased region" description="Polar residues" evidence="1">
    <location>
        <begin position="151"/>
        <end position="172"/>
    </location>
</feature>
<feature type="compositionally biased region" description="Basic and acidic residues" evidence="1">
    <location>
        <begin position="306"/>
        <end position="319"/>
    </location>
</feature>
<evidence type="ECO:0000313" key="3">
    <source>
        <dbReference type="Proteomes" id="UP001301769"/>
    </source>
</evidence>
<dbReference type="Proteomes" id="UP001301769">
    <property type="component" value="Unassembled WGS sequence"/>
</dbReference>
<proteinExistence type="predicted"/>